<dbReference type="EMBL" id="GBRH01206261">
    <property type="protein sequence ID" value="JAD91634.1"/>
    <property type="molecule type" value="Transcribed_RNA"/>
</dbReference>
<reference evidence="1" key="1">
    <citation type="submission" date="2014-09" db="EMBL/GenBank/DDBJ databases">
        <authorList>
            <person name="Magalhaes I.L.F."/>
            <person name="Oliveira U."/>
            <person name="Santos F.R."/>
            <person name="Vidigal T.H.D.A."/>
            <person name="Brescovit A.D."/>
            <person name="Santos A.J."/>
        </authorList>
    </citation>
    <scope>NUCLEOTIDE SEQUENCE</scope>
    <source>
        <tissue evidence="1">Shoot tissue taken approximately 20 cm above the soil surface</tissue>
    </source>
</reference>
<reference evidence="1" key="2">
    <citation type="journal article" date="2015" name="Data Brief">
        <title>Shoot transcriptome of the giant reed, Arundo donax.</title>
        <authorList>
            <person name="Barrero R.A."/>
            <person name="Guerrero F.D."/>
            <person name="Moolhuijzen P."/>
            <person name="Goolsby J.A."/>
            <person name="Tidwell J."/>
            <person name="Bellgard S.E."/>
            <person name="Bellgard M.I."/>
        </authorList>
    </citation>
    <scope>NUCLEOTIDE SEQUENCE</scope>
    <source>
        <tissue evidence="1">Shoot tissue taken approximately 20 cm above the soil surface</tissue>
    </source>
</reference>
<protein>
    <submittedName>
        <fullName evidence="1">Uncharacterized protein</fullName>
    </submittedName>
</protein>
<organism evidence="1">
    <name type="scientific">Arundo donax</name>
    <name type="common">Giant reed</name>
    <name type="synonym">Donax arundinaceus</name>
    <dbReference type="NCBI Taxonomy" id="35708"/>
    <lineage>
        <taxon>Eukaryota</taxon>
        <taxon>Viridiplantae</taxon>
        <taxon>Streptophyta</taxon>
        <taxon>Embryophyta</taxon>
        <taxon>Tracheophyta</taxon>
        <taxon>Spermatophyta</taxon>
        <taxon>Magnoliopsida</taxon>
        <taxon>Liliopsida</taxon>
        <taxon>Poales</taxon>
        <taxon>Poaceae</taxon>
        <taxon>PACMAD clade</taxon>
        <taxon>Arundinoideae</taxon>
        <taxon>Arundineae</taxon>
        <taxon>Arundo</taxon>
    </lineage>
</organism>
<accession>A0A0A9DSX7</accession>
<name>A0A0A9DSX7_ARUDO</name>
<dbReference type="AlphaFoldDB" id="A0A0A9DSX7"/>
<sequence length="24" mass="2903">MKDMHFHMLSFVWILLVVTSQILL</sequence>
<evidence type="ECO:0000313" key="1">
    <source>
        <dbReference type="EMBL" id="JAD91634.1"/>
    </source>
</evidence>
<proteinExistence type="predicted"/>